<organism evidence="1 2">
    <name type="scientific">Acaryochloris marina (strain MBIC 11017)</name>
    <dbReference type="NCBI Taxonomy" id="329726"/>
    <lineage>
        <taxon>Bacteria</taxon>
        <taxon>Bacillati</taxon>
        <taxon>Cyanobacteriota</taxon>
        <taxon>Cyanophyceae</taxon>
        <taxon>Acaryochloridales</taxon>
        <taxon>Acaryochloridaceae</taxon>
        <taxon>Acaryochloris</taxon>
    </lineage>
</organism>
<evidence type="ECO:0000313" key="1">
    <source>
        <dbReference type="EMBL" id="ABW31889.1"/>
    </source>
</evidence>
<dbReference type="AlphaFoldDB" id="A8ZL62"/>
<keyword evidence="1" id="KW-0614">Plasmid</keyword>
<reference evidence="1 2" key="1">
    <citation type="journal article" date="2008" name="Proc. Natl. Acad. Sci. U.S.A.">
        <title>Niche adaptation and genome expansion in the chlorophyll d-producing cyanobacterium Acaryochloris marina.</title>
        <authorList>
            <person name="Swingley W.D."/>
            <person name="Chen M."/>
            <person name="Cheung P.C."/>
            <person name="Conrad A.L."/>
            <person name="Dejesa L.C."/>
            <person name="Hao J."/>
            <person name="Honchak B.M."/>
            <person name="Karbach L.E."/>
            <person name="Kurdoglu A."/>
            <person name="Lahiri S."/>
            <person name="Mastrian S.D."/>
            <person name="Miyashita H."/>
            <person name="Page L."/>
            <person name="Ramakrishna P."/>
            <person name="Satoh S."/>
            <person name="Sattley W.M."/>
            <person name="Shimada Y."/>
            <person name="Taylor H.L."/>
            <person name="Tomo T."/>
            <person name="Tsuchiya T."/>
            <person name="Wang Z.T."/>
            <person name="Raymond J."/>
            <person name="Mimuro M."/>
            <person name="Blankenship R.E."/>
            <person name="Touchman J.W."/>
        </authorList>
    </citation>
    <scope>NUCLEOTIDE SEQUENCE [LARGE SCALE GENOMIC DNA]</scope>
    <source>
        <strain evidence="2">MBIC 11017</strain>
        <plasmid evidence="2">Plasmid pREB2</plasmid>
    </source>
</reference>
<dbReference type="HOGENOM" id="CLU_3303016_0_0_3"/>
<proteinExistence type="predicted"/>
<sequence>MAVAVFIARDIVSKMGIPFDLLNTGGEKTLPPRVRLEGN</sequence>
<name>A8ZL62_ACAM1</name>
<dbReference type="EMBL" id="CP000839">
    <property type="protein sequence ID" value="ABW31889.1"/>
    <property type="molecule type" value="Genomic_DNA"/>
</dbReference>
<geneLocation type="plasmid" evidence="1 2">
    <name>pREB2</name>
</geneLocation>
<gene>
    <name evidence="1" type="ordered locus">AM1_B0167</name>
</gene>
<protein>
    <submittedName>
        <fullName evidence="1">Uncharacterized protein</fullName>
    </submittedName>
</protein>
<accession>A8ZL62</accession>
<evidence type="ECO:0000313" key="2">
    <source>
        <dbReference type="Proteomes" id="UP000000268"/>
    </source>
</evidence>
<dbReference type="Proteomes" id="UP000000268">
    <property type="component" value="Plasmid pREB2"/>
</dbReference>
<dbReference type="KEGG" id="amr:AM1_B0167"/>
<keyword evidence="2" id="KW-1185">Reference proteome</keyword>